<dbReference type="AlphaFoldDB" id="A0A212K3K4"/>
<dbReference type="PANTHER" id="PTHR30273">
    <property type="entry name" value="PERIPLASMIC SIGNAL SENSOR AND SIGMA FACTOR ACTIVATOR FECR-RELATED"/>
    <property type="match status" value="1"/>
</dbReference>
<keyword evidence="1" id="KW-0812">Transmembrane</keyword>
<evidence type="ECO:0000256" key="1">
    <source>
        <dbReference type="SAM" id="Phobius"/>
    </source>
</evidence>
<sequence length="327" mass="37817">MDKEKFEKLIFKFHNKELSSEEKVEFESFLSSSDEARKIFHQWNLVYKASQALSINKEIPEIPFSLAEKKTINWRRWLANSAAIITIPLILGFTYLLIDKYKTGPVVYNEVAATNAKVVNISLPDGSKVSLYAGSTLKYPDRFSDEERLVILDGEGTFEVKSNPKNPFYVETTDGTRVKAYGTKFSVRDYDADNTIQVYLERGIVDFNSPRLNHPITMKPDTRLVFNKTDRKYTISNSTPNEYDAYEQGILLFNNRPLEEVVQKLNRVYGVDIVIQDESLKEYRFTATIKDESIYQIMNMLSLSTPQLEWKRQGQKIILTQKLKSKI</sequence>
<dbReference type="GO" id="GO:0016989">
    <property type="term" value="F:sigma factor antagonist activity"/>
    <property type="evidence" value="ECO:0007669"/>
    <property type="project" value="TreeGrafter"/>
</dbReference>
<evidence type="ECO:0000259" key="3">
    <source>
        <dbReference type="Pfam" id="PF16344"/>
    </source>
</evidence>
<dbReference type="PIRSF" id="PIRSF018266">
    <property type="entry name" value="FecR"/>
    <property type="match status" value="1"/>
</dbReference>
<dbReference type="InterPro" id="IPR006860">
    <property type="entry name" value="FecR"/>
</dbReference>
<dbReference type="Pfam" id="PF04773">
    <property type="entry name" value="FecR"/>
    <property type="match status" value="1"/>
</dbReference>
<keyword evidence="1" id="KW-1133">Transmembrane helix</keyword>
<keyword evidence="1" id="KW-0472">Membrane</keyword>
<accession>A0A212K3K4</accession>
<dbReference type="InterPro" id="IPR012373">
    <property type="entry name" value="Ferrdict_sens_TM"/>
</dbReference>
<feature type="domain" description="Protein FecR C-terminal" evidence="3">
    <location>
        <begin position="251"/>
        <end position="319"/>
    </location>
</feature>
<feature type="domain" description="FecR protein" evidence="2">
    <location>
        <begin position="114"/>
        <end position="205"/>
    </location>
</feature>
<organism evidence="4">
    <name type="scientific">uncultured Dysgonomonas sp</name>
    <dbReference type="NCBI Taxonomy" id="206096"/>
    <lineage>
        <taxon>Bacteria</taxon>
        <taxon>Pseudomonadati</taxon>
        <taxon>Bacteroidota</taxon>
        <taxon>Bacteroidia</taxon>
        <taxon>Bacteroidales</taxon>
        <taxon>Dysgonomonadaceae</taxon>
        <taxon>Dysgonomonas</taxon>
        <taxon>environmental samples</taxon>
    </lineage>
</organism>
<evidence type="ECO:0008006" key="5">
    <source>
        <dbReference type="Google" id="ProtNLM"/>
    </source>
</evidence>
<dbReference type="Gene3D" id="3.55.50.30">
    <property type="match status" value="1"/>
</dbReference>
<evidence type="ECO:0000259" key="2">
    <source>
        <dbReference type="Pfam" id="PF04773"/>
    </source>
</evidence>
<dbReference type="EMBL" id="FLUL01000001">
    <property type="protein sequence ID" value="SBW06289.1"/>
    <property type="molecule type" value="Genomic_DNA"/>
</dbReference>
<reference evidence="4" key="1">
    <citation type="submission" date="2016-04" db="EMBL/GenBank/DDBJ databases">
        <authorList>
            <person name="Evans L.H."/>
            <person name="Alamgir A."/>
            <person name="Owens N."/>
            <person name="Weber N.D."/>
            <person name="Virtaneva K."/>
            <person name="Barbian K."/>
            <person name="Babar A."/>
            <person name="Rosenke K."/>
        </authorList>
    </citation>
    <scope>NUCLEOTIDE SEQUENCE</scope>
    <source>
        <strain evidence="4">86-2</strain>
    </source>
</reference>
<protein>
    <recommendedName>
        <fullName evidence="5">Sigma factor regulatory protein, FecR/PupR family</fullName>
    </recommendedName>
</protein>
<feature type="transmembrane region" description="Helical" evidence="1">
    <location>
        <begin position="77"/>
        <end position="98"/>
    </location>
</feature>
<dbReference type="Pfam" id="PF16344">
    <property type="entry name" value="FecR_C"/>
    <property type="match status" value="1"/>
</dbReference>
<dbReference type="RefSeq" id="WP_283686606.1">
    <property type="nucleotide sequence ID" value="NZ_LT599021.1"/>
</dbReference>
<name>A0A212K3K4_9BACT</name>
<proteinExistence type="predicted"/>
<evidence type="ECO:0000313" key="4">
    <source>
        <dbReference type="EMBL" id="SBW06289.1"/>
    </source>
</evidence>
<dbReference type="Gene3D" id="2.60.120.1440">
    <property type="match status" value="1"/>
</dbReference>
<dbReference type="InterPro" id="IPR032508">
    <property type="entry name" value="FecR_C"/>
</dbReference>
<dbReference type="PANTHER" id="PTHR30273:SF2">
    <property type="entry name" value="PROTEIN FECR"/>
    <property type="match status" value="1"/>
</dbReference>
<gene>
    <name evidence="4" type="ORF">KL86DYS2_12947</name>
</gene>